<sequence length="339" mass="37864">MSRLHDANGFARRTSRISTVAQRHPQRHRQLSGRVPLIRVYVISGVEIKHRNNCFVALFAFGYSICMDGGSVPHAYTFGERGFERLCTLRLPPRTTSEVQTEALWRPEVPMRPTSSRSVIDLRSHCCSAWIHFGFVMLAYMQQLLLLPHLSHIMAQNNAAKRKGPAFKPPRPAKKPAEPAAVSTSKTTSGPASRSAGVTKKPAPARRSYNKATVLNSSDNEDDDSLLGSDLDELMEDIPAPRPAAVEREAPVQPPLEPIPQKLLGRLLQEGFEDDDTRIHRGAMELTTKYIDIFVREALTRAVLERRETNKKGRRGGVTDGFLQVEDLEKVAPQLVLDF</sequence>
<keyword evidence="4" id="KW-0238">DNA-binding</keyword>
<dbReference type="AlphaFoldDB" id="A0A6A6VKG7"/>
<keyword evidence="5" id="KW-0234">DNA repair</keyword>
<evidence type="ECO:0000313" key="8">
    <source>
        <dbReference type="EMBL" id="KAF2750040.1"/>
    </source>
</evidence>
<comment type="similarity">
    <text evidence="2">Belongs to the CENP-X/MHF2 family.</text>
</comment>
<dbReference type="PANTHER" id="PTHR28680">
    <property type="entry name" value="CENTROMERE PROTEIN X"/>
    <property type="match status" value="1"/>
</dbReference>
<evidence type="ECO:0000256" key="1">
    <source>
        <dbReference type="ARBA" id="ARBA00004123"/>
    </source>
</evidence>
<dbReference type="InterPro" id="IPR009072">
    <property type="entry name" value="Histone-fold"/>
</dbReference>
<accession>A0A6A6VKG7</accession>
<dbReference type="GO" id="GO:0000712">
    <property type="term" value="P:resolution of meiotic recombination intermediates"/>
    <property type="evidence" value="ECO:0007669"/>
    <property type="project" value="TreeGrafter"/>
</dbReference>
<evidence type="ECO:0000256" key="3">
    <source>
        <dbReference type="ARBA" id="ARBA00022763"/>
    </source>
</evidence>
<name>A0A6A6VKG7_9PLEO</name>
<dbReference type="CDD" id="cd22921">
    <property type="entry name" value="HFD_CENP-X"/>
    <property type="match status" value="1"/>
</dbReference>
<evidence type="ECO:0000256" key="7">
    <source>
        <dbReference type="SAM" id="MobiDB-lite"/>
    </source>
</evidence>
<organism evidence="8 9">
    <name type="scientific">Sporormia fimetaria CBS 119925</name>
    <dbReference type="NCBI Taxonomy" id="1340428"/>
    <lineage>
        <taxon>Eukaryota</taxon>
        <taxon>Fungi</taxon>
        <taxon>Dikarya</taxon>
        <taxon>Ascomycota</taxon>
        <taxon>Pezizomycotina</taxon>
        <taxon>Dothideomycetes</taxon>
        <taxon>Pleosporomycetidae</taxon>
        <taxon>Pleosporales</taxon>
        <taxon>Sporormiaceae</taxon>
        <taxon>Sporormia</taxon>
    </lineage>
</organism>
<feature type="compositionally biased region" description="Acidic residues" evidence="7">
    <location>
        <begin position="219"/>
        <end position="228"/>
    </location>
</feature>
<dbReference type="PANTHER" id="PTHR28680:SF1">
    <property type="entry name" value="CENTROMERE PROTEIN X"/>
    <property type="match status" value="1"/>
</dbReference>
<keyword evidence="3" id="KW-0227">DNA damage</keyword>
<feature type="region of interest" description="Disordered" evidence="7">
    <location>
        <begin position="1"/>
        <end position="25"/>
    </location>
</feature>
<feature type="compositionally biased region" description="Polar residues" evidence="7">
    <location>
        <begin position="182"/>
        <end position="192"/>
    </location>
</feature>
<dbReference type="EMBL" id="MU006565">
    <property type="protein sequence ID" value="KAF2750040.1"/>
    <property type="molecule type" value="Genomic_DNA"/>
</dbReference>
<gene>
    <name evidence="8" type="ORF">M011DRAFT_287309</name>
</gene>
<dbReference type="GO" id="GO:0031297">
    <property type="term" value="P:replication fork processing"/>
    <property type="evidence" value="ECO:0007669"/>
    <property type="project" value="TreeGrafter"/>
</dbReference>
<evidence type="ECO:0000256" key="5">
    <source>
        <dbReference type="ARBA" id="ARBA00023204"/>
    </source>
</evidence>
<evidence type="ECO:0000256" key="4">
    <source>
        <dbReference type="ARBA" id="ARBA00023125"/>
    </source>
</evidence>
<dbReference type="InterPro" id="IPR018552">
    <property type="entry name" value="CENP-X"/>
</dbReference>
<dbReference type="Proteomes" id="UP000799440">
    <property type="component" value="Unassembled WGS sequence"/>
</dbReference>
<reference evidence="8" key="1">
    <citation type="journal article" date="2020" name="Stud. Mycol.">
        <title>101 Dothideomycetes genomes: a test case for predicting lifestyles and emergence of pathogens.</title>
        <authorList>
            <person name="Haridas S."/>
            <person name="Albert R."/>
            <person name="Binder M."/>
            <person name="Bloem J."/>
            <person name="Labutti K."/>
            <person name="Salamov A."/>
            <person name="Andreopoulos B."/>
            <person name="Baker S."/>
            <person name="Barry K."/>
            <person name="Bills G."/>
            <person name="Bluhm B."/>
            <person name="Cannon C."/>
            <person name="Castanera R."/>
            <person name="Culley D."/>
            <person name="Daum C."/>
            <person name="Ezra D."/>
            <person name="Gonzalez J."/>
            <person name="Henrissat B."/>
            <person name="Kuo A."/>
            <person name="Liang C."/>
            <person name="Lipzen A."/>
            <person name="Lutzoni F."/>
            <person name="Magnuson J."/>
            <person name="Mondo S."/>
            <person name="Nolan M."/>
            <person name="Ohm R."/>
            <person name="Pangilinan J."/>
            <person name="Park H.-J."/>
            <person name="Ramirez L."/>
            <person name="Alfaro M."/>
            <person name="Sun H."/>
            <person name="Tritt A."/>
            <person name="Yoshinaga Y."/>
            <person name="Zwiers L.-H."/>
            <person name="Turgeon B."/>
            <person name="Goodwin S."/>
            <person name="Spatafora J."/>
            <person name="Crous P."/>
            <person name="Grigoriev I."/>
        </authorList>
    </citation>
    <scope>NUCLEOTIDE SEQUENCE</scope>
    <source>
        <strain evidence="8">CBS 119925</strain>
    </source>
</reference>
<dbReference type="GO" id="GO:0046982">
    <property type="term" value="F:protein heterodimerization activity"/>
    <property type="evidence" value="ECO:0007669"/>
    <property type="project" value="InterPro"/>
</dbReference>
<proteinExistence type="inferred from homology"/>
<dbReference type="GO" id="GO:0003677">
    <property type="term" value="F:DNA binding"/>
    <property type="evidence" value="ECO:0007669"/>
    <property type="project" value="UniProtKB-KW"/>
</dbReference>
<dbReference type="GO" id="GO:0006281">
    <property type="term" value="P:DNA repair"/>
    <property type="evidence" value="ECO:0007669"/>
    <property type="project" value="UniProtKB-KW"/>
</dbReference>
<comment type="subcellular location">
    <subcellularLocation>
        <location evidence="1">Nucleus</location>
    </subcellularLocation>
</comment>
<evidence type="ECO:0000256" key="6">
    <source>
        <dbReference type="ARBA" id="ARBA00023242"/>
    </source>
</evidence>
<dbReference type="Gene3D" id="1.10.20.10">
    <property type="entry name" value="Histone, subunit A"/>
    <property type="match status" value="1"/>
</dbReference>
<dbReference type="OrthoDB" id="2500381at2759"/>
<evidence type="ECO:0000256" key="2">
    <source>
        <dbReference type="ARBA" id="ARBA00009359"/>
    </source>
</evidence>
<evidence type="ECO:0000313" key="9">
    <source>
        <dbReference type="Proteomes" id="UP000799440"/>
    </source>
</evidence>
<dbReference type="GO" id="GO:0051382">
    <property type="term" value="P:kinetochore assembly"/>
    <property type="evidence" value="ECO:0007669"/>
    <property type="project" value="InterPro"/>
</dbReference>
<keyword evidence="9" id="KW-1185">Reference proteome</keyword>
<feature type="region of interest" description="Disordered" evidence="7">
    <location>
        <begin position="161"/>
        <end position="228"/>
    </location>
</feature>
<protein>
    <submittedName>
        <fullName evidence="8">Uncharacterized protein</fullName>
    </submittedName>
</protein>
<dbReference type="GO" id="GO:0071821">
    <property type="term" value="C:FANCM-MHF complex"/>
    <property type="evidence" value="ECO:0007669"/>
    <property type="project" value="TreeGrafter"/>
</dbReference>
<keyword evidence="6" id="KW-0539">Nucleus</keyword>
<dbReference type="Pfam" id="PF09415">
    <property type="entry name" value="CENP-X"/>
    <property type="match status" value="1"/>
</dbReference>